<dbReference type="Proteomes" id="UP001310386">
    <property type="component" value="Unassembled WGS sequence"/>
</dbReference>
<dbReference type="PROSITE" id="PS50263">
    <property type="entry name" value="CN_HYDROLASE"/>
    <property type="match status" value="1"/>
</dbReference>
<accession>A0ABU5ZQY9</accession>
<evidence type="ECO:0000313" key="4">
    <source>
        <dbReference type="Proteomes" id="UP001310386"/>
    </source>
</evidence>
<keyword evidence="4" id="KW-1185">Reference proteome</keyword>
<evidence type="ECO:0000259" key="2">
    <source>
        <dbReference type="PROSITE" id="PS50263"/>
    </source>
</evidence>
<evidence type="ECO:0000313" key="3">
    <source>
        <dbReference type="EMBL" id="MEB3103920.1"/>
    </source>
</evidence>
<feature type="domain" description="CN hydrolase" evidence="2">
    <location>
        <begin position="1"/>
        <end position="136"/>
    </location>
</feature>
<dbReference type="PANTHER" id="PTHR43674:SF2">
    <property type="entry name" value="BETA-UREIDOPROPIONASE"/>
    <property type="match status" value="1"/>
</dbReference>
<organism evidence="3 4">
    <name type="scientific">Ferviditalea candida</name>
    <dbReference type="NCBI Taxonomy" id="3108399"/>
    <lineage>
        <taxon>Bacteria</taxon>
        <taxon>Bacillati</taxon>
        <taxon>Bacillota</taxon>
        <taxon>Bacilli</taxon>
        <taxon>Bacillales</taxon>
        <taxon>Paenibacillaceae</taxon>
        <taxon>Ferviditalea</taxon>
    </lineage>
</organism>
<protein>
    <submittedName>
        <fullName evidence="3">Carbon-nitrogen hydrolase family protein</fullName>
    </submittedName>
</protein>
<dbReference type="PANTHER" id="PTHR43674">
    <property type="entry name" value="NITRILASE C965.09-RELATED"/>
    <property type="match status" value="1"/>
</dbReference>
<dbReference type="RefSeq" id="WP_371756047.1">
    <property type="nucleotide sequence ID" value="NZ_JAYJLD010000059.1"/>
</dbReference>
<dbReference type="InterPro" id="IPR036526">
    <property type="entry name" value="C-N_Hydrolase_sf"/>
</dbReference>
<evidence type="ECO:0000256" key="1">
    <source>
        <dbReference type="ARBA" id="ARBA00022801"/>
    </source>
</evidence>
<keyword evidence="1 3" id="KW-0378">Hydrolase</keyword>
<reference evidence="3" key="1">
    <citation type="submission" date="2023-12" db="EMBL/GenBank/DDBJ databases">
        <title>Fervidustalea candida gen. nov., sp. nov., a novel member of the family Paenibacillaceae isolated from a geothermal area.</title>
        <authorList>
            <person name="Li W.-J."/>
            <person name="Jiao J.-Y."/>
            <person name="Chen Y."/>
        </authorList>
    </citation>
    <scope>NUCLEOTIDE SEQUENCE</scope>
    <source>
        <strain evidence="3">SYSU GA230002</strain>
    </source>
</reference>
<dbReference type="Gene3D" id="3.60.110.10">
    <property type="entry name" value="Carbon-nitrogen hydrolase"/>
    <property type="match status" value="2"/>
</dbReference>
<gene>
    <name evidence="3" type="ORF">VF724_20085</name>
</gene>
<dbReference type="InterPro" id="IPR050345">
    <property type="entry name" value="Aliph_Amidase/BUP"/>
</dbReference>
<name>A0ABU5ZQY9_9BACL</name>
<comment type="caution">
    <text evidence="3">The sequence shown here is derived from an EMBL/GenBank/DDBJ whole genome shotgun (WGS) entry which is preliminary data.</text>
</comment>
<dbReference type="GO" id="GO:0016787">
    <property type="term" value="F:hydrolase activity"/>
    <property type="evidence" value="ECO:0007669"/>
    <property type="project" value="UniProtKB-KW"/>
</dbReference>
<proteinExistence type="predicted"/>
<dbReference type="InterPro" id="IPR003010">
    <property type="entry name" value="C-N_Hydrolase"/>
</dbReference>
<sequence length="147" mass="16740">MPNIFLAQSKPKLLDKTANLQTMKRYLEEAQVQRADIVLFPELFLTGYFTREHTLELAEDIEGESIRLIRSWHVQQVYIQSRAAENQVFVAMTNQIGIEETTEFFGESAAANSFGQLLFKADDQEGGYLISFDLRTISEARAYPLVG</sequence>
<dbReference type="EMBL" id="JAYJLD010000059">
    <property type="protein sequence ID" value="MEB3103920.1"/>
    <property type="molecule type" value="Genomic_DNA"/>
</dbReference>
<dbReference type="SUPFAM" id="SSF56317">
    <property type="entry name" value="Carbon-nitrogen hydrolase"/>
    <property type="match status" value="2"/>
</dbReference>
<dbReference type="Pfam" id="PF00795">
    <property type="entry name" value="CN_hydrolase"/>
    <property type="match status" value="2"/>
</dbReference>
<dbReference type="CDD" id="cd07197">
    <property type="entry name" value="nitrilase"/>
    <property type="match status" value="1"/>
</dbReference>